<gene>
    <name evidence="2" type="ORF">TBRA_LOCUS15588</name>
</gene>
<dbReference type="OrthoDB" id="415822at2759"/>
<reference evidence="2 3" key="1">
    <citation type="submission" date="2020-02" db="EMBL/GenBank/DDBJ databases">
        <authorList>
            <person name="Ferguson B K."/>
        </authorList>
    </citation>
    <scope>NUCLEOTIDE SEQUENCE [LARGE SCALE GENOMIC DNA]</scope>
</reference>
<dbReference type="EMBL" id="CADCXV010001373">
    <property type="protein sequence ID" value="CAB0044000.1"/>
    <property type="molecule type" value="Genomic_DNA"/>
</dbReference>
<evidence type="ECO:0000313" key="3">
    <source>
        <dbReference type="Proteomes" id="UP000479190"/>
    </source>
</evidence>
<keyword evidence="3" id="KW-1185">Reference proteome</keyword>
<proteinExistence type="predicted"/>
<evidence type="ECO:0000313" key="2">
    <source>
        <dbReference type="EMBL" id="CAB0044000.1"/>
    </source>
</evidence>
<feature type="compositionally biased region" description="Basic residues" evidence="1">
    <location>
        <begin position="283"/>
        <end position="297"/>
    </location>
</feature>
<accession>A0A6H5J664</accession>
<feature type="compositionally biased region" description="Polar residues" evidence="1">
    <location>
        <begin position="228"/>
        <end position="244"/>
    </location>
</feature>
<feature type="region of interest" description="Disordered" evidence="1">
    <location>
        <begin position="277"/>
        <end position="330"/>
    </location>
</feature>
<dbReference type="Proteomes" id="UP000479190">
    <property type="component" value="Unassembled WGS sequence"/>
</dbReference>
<feature type="compositionally biased region" description="Low complexity" evidence="1">
    <location>
        <begin position="189"/>
        <end position="202"/>
    </location>
</feature>
<evidence type="ECO:0000256" key="1">
    <source>
        <dbReference type="SAM" id="MobiDB-lite"/>
    </source>
</evidence>
<feature type="region of interest" description="Disordered" evidence="1">
    <location>
        <begin position="155"/>
        <end position="244"/>
    </location>
</feature>
<sequence length="330" mass="35905">MSCLRDPRATPPREPTLVRRTVAALFLTVTEALIRPPAGPAGAIILGVILEELRGACTRIQDGAAPGPDGVPNRALNLAVVLHPDAFLRVYSACLSGGVFPSPWKRQRLVLLSKPGRPPDAPSLHHTVRCACSTRRARSSRGSYADVWRGTRRPQTAFRITSTDFGEEDRPSTPSSPSPLRPGRRSEARGAAASTAPSSPSTFETRSTRRGGTTSSPRSSEFARPSTCRRSSTATSKPECWNTTPMMARSLQHLGWRSSRLGPRPDPVERNVRLHLAPETGRRSAHSRLRGRHRRGHCGGDDVRGRGSSQPRHCKGTRRAVGARPRDGRP</sequence>
<name>A0A6H5J664_9HYME</name>
<protein>
    <recommendedName>
        <fullName evidence="4">Reverse transcriptase domain-containing protein</fullName>
    </recommendedName>
</protein>
<dbReference type="AlphaFoldDB" id="A0A6H5J664"/>
<feature type="compositionally biased region" description="Low complexity" evidence="1">
    <location>
        <begin position="210"/>
        <end position="220"/>
    </location>
</feature>
<organism evidence="2 3">
    <name type="scientific">Trichogramma brassicae</name>
    <dbReference type="NCBI Taxonomy" id="86971"/>
    <lineage>
        <taxon>Eukaryota</taxon>
        <taxon>Metazoa</taxon>
        <taxon>Ecdysozoa</taxon>
        <taxon>Arthropoda</taxon>
        <taxon>Hexapoda</taxon>
        <taxon>Insecta</taxon>
        <taxon>Pterygota</taxon>
        <taxon>Neoptera</taxon>
        <taxon>Endopterygota</taxon>
        <taxon>Hymenoptera</taxon>
        <taxon>Apocrita</taxon>
        <taxon>Proctotrupomorpha</taxon>
        <taxon>Chalcidoidea</taxon>
        <taxon>Trichogrammatidae</taxon>
        <taxon>Trichogramma</taxon>
    </lineage>
</organism>
<evidence type="ECO:0008006" key="4">
    <source>
        <dbReference type="Google" id="ProtNLM"/>
    </source>
</evidence>